<feature type="domain" description="Glycosyl hydrolase 94 catalytic" evidence="8">
    <location>
        <begin position="2314"/>
        <end position="2736"/>
    </location>
</feature>
<gene>
    <name evidence="9" type="ORF">GE300_19470</name>
</gene>
<dbReference type="SUPFAM" id="SSF74650">
    <property type="entry name" value="Galactose mutarotase-like"/>
    <property type="match status" value="2"/>
</dbReference>
<dbReference type="InterPro" id="IPR037820">
    <property type="entry name" value="GH94N_NdvB"/>
</dbReference>
<feature type="transmembrane region" description="Helical" evidence="4">
    <location>
        <begin position="794"/>
        <end position="817"/>
    </location>
</feature>
<feature type="compositionally biased region" description="Polar residues" evidence="3">
    <location>
        <begin position="1"/>
        <end position="10"/>
    </location>
</feature>
<dbReference type="InterPro" id="IPR010383">
    <property type="entry name" value="Glyco_hydrolase_94_b-supersand"/>
</dbReference>
<name>A0A6L5Z729_9RHOB</name>
<protein>
    <submittedName>
        <fullName evidence="9">DUF3131 domain-containing protein</fullName>
    </submittedName>
</protein>
<evidence type="ECO:0000256" key="1">
    <source>
        <dbReference type="ARBA" id="ARBA00022676"/>
    </source>
</evidence>
<dbReference type="InterPro" id="IPR037824">
    <property type="entry name" value="GH94N_2_NdvB"/>
</dbReference>
<keyword evidence="2" id="KW-0808">Transferase</keyword>
<dbReference type="InterPro" id="IPR008928">
    <property type="entry name" value="6-hairpin_glycosidase_sf"/>
</dbReference>
<dbReference type="InterPro" id="IPR019282">
    <property type="entry name" value="Glycoamylase-like_cons_dom"/>
</dbReference>
<dbReference type="Pfam" id="PF11329">
    <property type="entry name" value="DUF3131"/>
    <property type="match status" value="1"/>
</dbReference>
<dbReference type="Proteomes" id="UP000474957">
    <property type="component" value="Unassembled WGS sequence"/>
</dbReference>
<feature type="region of interest" description="Disordered" evidence="3">
    <location>
        <begin position="1"/>
        <end position="33"/>
    </location>
</feature>
<sequence>MTCTSETAPESESKITARRSAASHRISGDPPDQLPIFRSMSSLSDWLERLLDYCSDPAPGHRRAADWLLDNDYQVARAIRRLKEDLPPRFYMRLRAVNDEFDGRVPRAFAVAATVLDETQPAISFRKLVDFVNEYQAVVSLDHGELWALPSMLRLACLEKLGHAFAQLDPDLAPPFDLSPFSAAGNPAEAGDPTARIASAIGNLAAVHAIKWPDLVDRTSPIDAILNHDPAEVYATMTFDTRERYRKAVERLAFRSDRSEPDVARATLDMAQGAAGTVCRDHVGYWLIDNGLAALEASLGYRSTGSEVIRRQLARRSGGLYAAGIGLGVVVALLLPVIYLYANDAMLAQWIAGVALALLPATILSVSLAHWLITLSVRPQTLPELDFASSIPEDFATAVVVPVIVAQPQEVRPILEKLEMRRLSNPDPALRFVLLSDLGDAASEYLPSDRQVETELVDGIRRLNTRYPDADGGPFFLLHRTRKYNPRENCWMAWERKRGKLEEFNRLVTGGESSSFALTEGPVARLRQVRFAITLDADTELPPGAAARLVGCLAHPLNRAQFDPESGRPVAGFSILQPRVEMQPGPASATLFSHIYAGDSAIDIYSRAVSDVYQDLFGTGIFVGKGIYDIAAVQRSLAGRVPENSILSHDLFEGIHSRAALASNIVVYEGFPGTYLEFAMRSHRWQRGDWQLVPWLGRTVPSADGTRLPNPLSALDRWKIVDNLRRSLIAPALLLFLIGGWTVLPGSPALWTLLALAAPGSYLIGEVVNVATGGIRRGRLSAAVHRFSSSGGRWLFSIVFLVSDTLIALDAVFRTLWRLMVSKRGLMGWKSAAHTSTDLPGNKIRPAAWSLMWPSSALAFVLGTHLGIYDMSALLAATPVLTLWLAAPEIAIWTARRRRFRRDTLDEAQRDFLVGIARRTWHFFETFAGPDDNWLPPDNFQDFPADKIAHRTSPTNVGMYLTAALAARDLGFIANSEFLIRCQNTVTSLDKMKRYRGHVLNWYDTRTLDPLEPQYVSTVDSGNLAVALIALKHGCLEIADGPAVPVACLDGLEVVLDLSMNAARGLSALDADALTKIEGDIRKCIRQARTSPAFWRDPIGELSGRHWTEFERIVGRAIAQSDDIPPETLTEIQVWLGRFRHNLIALLRDSDRYLPWLALLDRAPAAEAALVRDVARQLSPLTETAATLNYAAQIGDEIDRRLAGEAHDPAIADWLAELRQSIAEGAQQQDALCRALVELAGRANGFAYGMEFGFLYNPEVRLFSIGYNLGAGQMDANHYDLLATEARLASIFAIAKQDVPVEHWFSFSRPITRLNGKPSILSWNGSMFEYLMPPIFLPSRRDTLLGESELTAVQYQQRYAAERGVPWGISESAFSATDSEGNYQYRAFGVPGLGIRRGLTRDLVVAPYATALALCVQPGSAVENLRRLEQLGAVTCYGFIEALDFTPSRISGARAHVPVQTHMAHHQGMTIAAIVNALSGDVLVRRVAREKSLKAIDLLLDEQVPWDGPIDTGRADEAWERHVDTHAPTVPPPWVPSPDASSPQMHLLGNGRLSVLVSATGGGGLSWQGHELTRWRSDPTQNDYGSAVYFRDTDSGALWSAGRFPTGIPGQDARMLFHQHMIETFRRDHDITARMELTVAPFADAEVRRFTLINDSNRPRNIEVTSYAEIVLAPPLDDERHPAFSKLFVHSSFLNDHKALLFQRRPRRPEAVAPVLLQKFLTEEGVNVAGFETDRGRFIGRNGNLKSPDALGRGLGGTEGWTLDPVASLQLRLRLKPMQKVQVALVTIAGTSRGEVLETASQFTPGTLDRVFREAALETAREVQNAGVDPGRLPALQVLSSVLLQPNPVLRFVREGIPDDWNGQLDLWRFGISGDHPLLLFLTDDERPPGNLDVLVRARTLWHRRGLMMDLVVLRQGASSYDGPLRERILSVLRDTHSEGLLGRDGGIHLLSSDQMSVAARRGLETAAHVVLGDDPLMLTERLDRVLETRRPPPRFEPAFPVTFEQAQDLPRPGGLAFDNGYGGFDAETGEYVIHLTPGMRTPAPWCNVLANDGFGTIVSEAGLGFSWAVNSGEHRLTPWSNDPVADEANEVLYLRDEASAEVWTPTPAPLGHDTTCQVRHGFGYTRWTRNSQELEQECTVLVPPDAPVKLVRLRLGNVSDQARRITATYYAEWLLGALASVAKPHVVCSYDPQARAILARNPWNPEFAGRVAFLTASSEPHSVSGSRRDFLGPEGDLSAPDALARWDLGGRFVPGGDACAAYQVHLEIAPQGTSEVVFVLGEAEDTAAATDLIRAWRKAGAFDAALSDVQAAWRTRSAAVRVRTPDPALDLMVNHWLPYQNLSCRVLARAGFYQAGGAFGFRDQLQDMLALLHSDPARVRAHILNAARHQFEAGDVLHWWHPPEGRGVKTRCSDDYLWLVYVTARYARATGDRTILADEVPFLAAPDLRDDEDDRYARYDIGETAPLIEHCARALDRMMATGPHGLPLIGTGDWNDGMDRVGAGGKGESVWLAWFQIATVRLFAPLVAGAQLADRAERWQAHAEALAEAVDKHGWDGAWYLRAFDDAGLPWGSHTNDECRIDLIAQAWSILSGVPTGDRAVKSLEAAHTHLLDADDRLIRLLDPPFHATERDPGYIRAYPPGIRENGGQYTHAAAWLGHAFAAVGDGGRAWEVFDIINPIRRSTTAEEADLYKREPYVLAGDVSATGQHHRQGGWSWYTGAAGWTWQLAVTGILGVDLRGAAVGLNPCLPKAWGGAEVHLESPHGALSITIRDPGHRGSGAVSITVNGEKSADGTVRFPGAGKTLQVVVDLGE</sequence>
<dbReference type="RefSeq" id="WP_154449193.1">
    <property type="nucleotide sequence ID" value="NZ_WIND01000025.1"/>
</dbReference>
<dbReference type="Pfam" id="PF17167">
    <property type="entry name" value="Glyco_hydro_94"/>
    <property type="match status" value="1"/>
</dbReference>
<feature type="domain" description="Glycoamylase-like" evidence="6">
    <location>
        <begin position="1278"/>
        <end position="1480"/>
    </location>
</feature>
<keyword evidence="10" id="KW-1185">Reference proteome</keyword>
<feature type="domain" description="Glycosyl hydrolase 94 supersandwich" evidence="5">
    <location>
        <begin position="1537"/>
        <end position="1803"/>
    </location>
</feature>
<dbReference type="Gene3D" id="2.60.420.10">
    <property type="entry name" value="Maltose phosphorylase, domain 3"/>
    <property type="match status" value="1"/>
</dbReference>
<dbReference type="InterPro" id="IPR033432">
    <property type="entry name" value="GH94_catalytic"/>
</dbReference>
<comment type="caution">
    <text evidence="9">The sequence shown here is derived from an EMBL/GenBank/DDBJ whole genome shotgun (WGS) entry which is preliminary data.</text>
</comment>
<dbReference type="InterPro" id="IPR021478">
    <property type="entry name" value="DUF3131"/>
</dbReference>
<keyword evidence="1" id="KW-0328">Glycosyltransferase</keyword>
<feature type="transmembrane region" description="Helical" evidence="4">
    <location>
        <begin position="347"/>
        <end position="373"/>
    </location>
</feature>
<dbReference type="InterPro" id="IPR011013">
    <property type="entry name" value="Gal_mutarotase_sf_dom"/>
</dbReference>
<dbReference type="Gene3D" id="1.50.10.10">
    <property type="match status" value="1"/>
</dbReference>
<feature type="transmembrane region" description="Helical" evidence="4">
    <location>
        <begin position="750"/>
        <end position="773"/>
    </location>
</feature>
<feature type="transmembrane region" description="Helical" evidence="4">
    <location>
        <begin position="320"/>
        <end position="341"/>
    </location>
</feature>
<reference evidence="9 10" key="1">
    <citation type="submission" date="2019-10" db="EMBL/GenBank/DDBJ databases">
        <title>Cognatihalovulum marinum gen. nov. sp. nov., a new member of the family Rhodobacteraceae isolated from deep seawater of the Northwest Indian Ocean.</title>
        <authorList>
            <person name="Ruan C."/>
            <person name="Wang J."/>
            <person name="Zheng X."/>
            <person name="Song L."/>
            <person name="Zhu Y."/>
            <person name="Huang Y."/>
            <person name="Lu Z."/>
            <person name="Du W."/>
            <person name="Huang L."/>
            <person name="Dai X."/>
        </authorList>
    </citation>
    <scope>NUCLEOTIDE SEQUENCE [LARGE SCALE GENOMIC DNA]</scope>
    <source>
        <strain evidence="9 10">2CG4</strain>
    </source>
</reference>
<feature type="transmembrane region" description="Helical" evidence="4">
    <location>
        <begin position="847"/>
        <end position="866"/>
    </location>
</feature>
<dbReference type="GO" id="GO:0030246">
    <property type="term" value="F:carbohydrate binding"/>
    <property type="evidence" value="ECO:0007669"/>
    <property type="project" value="InterPro"/>
</dbReference>
<feature type="transmembrane region" description="Helical" evidence="4">
    <location>
        <begin position="727"/>
        <end position="744"/>
    </location>
</feature>
<dbReference type="Pfam" id="PF10091">
    <property type="entry name" value="Glycoamylase"/>
    <property type="match status" value="1"/>
</dbReference>
<dbReference type="GO" id="GO:0016757">
    <property type="term" value="F:glycosyltransferase activity"/>
    <property type="evidence" value="ECO:0007669"/>
    <property type="project" value="UniProtKB-KW"/>
</dbReference>
<evidence type="ECO:0000313" key="9">
    <source>
        <dbReference type="EMBL" id="MSU91762.1"/>
    </source>
</evidence>
<keyword evidence="4" id="KW-0812">Transmembrane</keyword>
<organism evidence="9 10">
    <name type="scientific">Halovulum marinum</name>
    <dbReference type="NCBI Taxonomy" id="2662447"/>
    <lineage>
        <taxon>Bacteria</taxon>
        <taxon>Pseudomonadati</taxon>
        <taxon>Pseudomonadota</taxon>
        <taxon>Alphaproteobacteria</taxon>
        <taxon>Rhodobacterales</taxon>
        <taxon>Paracoccaceae</taxon>
        <taxon>Halovulum</taxon>
    </lineage>
</organism>
<evidence type="ECO:0000259" key="7">
    <source>
        <dbReference type="Pfam" id="PF11329"/>
    </source>
</evidence>
<dbReference type="CDD" id="cd11753">
    <property type="entry name" value="GH94N_ChvB_NdvB_2_like"/>
    <property type="match status" value="1"/>
</dbReference>
<feature type="transmembrane region" description="Helical" evidence="4">
    <location>
        <begin position="873"/>
        <end position="895"/>
    </location>
</feature>
<evidence type="ECO:0000256" key="2">
    <source>
        <dbReference type="ARBA" id="ARBA00022679"/>
    </source>
</evidence>
<keyword evidence="4" id="KW-1133">Transmembrane helix</keyword>
<dbReference type="PANTHER" id="PTHR37469:SF2">
    <property type="entry name" value="CELLOBIONIC ACID PHOSPHORYLASE"/>
    <property type="match status" value="1"/>
</dbReference>
<dbReference type="CDD" id="cd11756">
    <property type="entry name" value="GH94N_ChvB_NdvB_1_like"/>
    <property type="match status" value="1"/>
</dbReference>
<evidence type="ECO:0000259" key="8">
    <source>
        <dbReference type="Pfam" id="PF17167"/>
    </source>
</evidence>
<feature type="domain" description="Glycosyl hydrolase 94 supersandwich" evidence="5">
    <location>
        <begin position="2031"/>
        <end position="2299"/>
    </location>
</feature>
<evidence type="ECO:0000259" key="5">
    <source>
        <dbReference type="Pfam" id="PF06165"/>
    </source>
</evidence>
<dbReference type="InterPro" id="IPR012341">
    <property type="entry name" value="6hp_glycosidase-like_sf"/>
</dbReference>
<dbReference type="EMBL" id="WIND01000025">
    <property type="protein sequence ID" value="MSU91762.1"/>
    <property type="molecule type" value="Genomic_DNA"/>
</dbReference>
<evidence type="ECO:0000259" key="6">
    <source>
        <dbReference type="Pfam" id="PF10091"/>
    </source>
</evidence>
<dbReference type="Gene3D" id="2.70.98.40">
    <property type="entry name" value="Glycoside hydrolase, family 65, N-terminal domain"/>
    <property type="match status" value="2"/>
</dbReference>
<evidence type="ECO:0000256" key="3">
    <source>
        <dbReference type="SAM" id="MobiDB-lite"/>
    </source>
</evidence>
<proteinExistence type="predicted"/>
<dbReference type="SUPFAM" id="SSF48208">
    <property type="entry name" value="Six-hairpin glycosidases"/>
    <property type="match status" value="1"/>
</dbReference>
<feature type="domain" description="DUF3131" evidence="7">
    <location>
        <begin position="916"/>
        <end position="1030"/>
    </location>
</feature>
<dbReference type="PANTHER" id="PTHR37469">
    <property type="entry name" value="CELLOBIONIC ACID PHOSPHORYLASE-RELATED"/>
    <property type="match status" value="1"/>
</dbReference>
<evidence type="ECO:0000313" key="10">
    <source>
        <dbReference type="Proteomes" id="UP000474957"/>
    </source>
</evidence>
<keyword evidence="4" id="KW-0472">Membrane</keyword>
<accession>A0A6L5Z729</accession>
<dbReference type="GO" id="GO:0005975">
    <property type="term" value="P:carbohydrate metabolic process"/>
    <property type="evidence" value="ECO:0007669"/>
    <property type="project" value="InterPro"/>
</dbReference>
<dbReference type="Gene3D" id="1.50.10.140">
    <property type="match status" value="2"/>
</dbReference>
<dbReference type="Pfam" id="PF06165">
    <property type="entry name" value="GH94_b-supersand"/>
    <property type="match status" value="2"/>
</dbReference>
<dbReference type="SMART" id="SM01068">
    <property type="entry name" value="CBM_X"/>
    <property type="match status" value="2"/>
</dbReference>
<evidence type="ECO:0000256" key="4">
    <source>
        <dbReference type="SAM" id="Phobius"/>
    </source>
</evidence>
<dbReference type="InterPro" id="IPR037018">
    <property type="entry name" value="GH65_N"/>
</dbReference>
<dbReference type="InterPro" id="IPR052047">
    <property type="entry name" value="GH94_Enzymes"/>
</dbReference>